<keyword evidence="1" id="KW-0812">Transmembrane</keyword>
<keyword evidence="3" id="KW-1185">Reference proteome</keyword>
<evidence type="ECO:0000256" key="1">
    <source>
        <dbReference type="SAM" id="Phobius"/>
    </source>
</evidence>
<protein>
    <submittedName>
        <fullName evidence="2">Uncharacterized protein</fullName>
    </submittedName>
</protein>
<dbReference type="STRING" id="838561.P344_04860"/>
<sequence length="95" mass="10731">MLFLKSNLWFKISFVLIIILLIGLAIGGWQTFTSLKPSGSPVDHQINISQDGGDYYKSTVTIQNTLLKELLSANQHLNYLNADLHKVQLMIIPQF</sequence>
<dbReference type="RefSeq" id="WP_025317564.1">
    <property type="nucleotide sequence ID" value="NZ_CP002082.1"/>
</dbReference>
<feature type="transmembrane region" description="Helical" evidence="1">
    <location>
        <begin position="12"/>
        <end position="32"/>
    </location>
</feature>
<dbReference type="KEGG" id="smia:P344_04860"/>
<keyword evidence="1" id="KW-0472">Membrane</keyword>
<evidence type="ECO:0000313" key="3">
    <source>
        <dbReference type="Proteomes" id="UP000019260"/>
    </source>
</evidence>
<name>W0GQ47_9MOLU</name>
<evidence type="ECO:0000313" key="2">
    <source>
        <dbReference type="EMBL" id="AHI58294.1"/>
    </source>
</evidence>
<proteinExistence type="predicted"/>
<dbReference type="AlphaFoldDB" id="W0GQ47"/>
<dbReference type="HOGENOM" id="CLU_2371363_0_0_14"/>
<keyword evidence="1" id="KW-1133">Transmembrane helix</keyword>
<organism evidence="2 3">
    <name type="scientific">Spiroplasma mirum ATCC 29335</name>
    <dbReference type="NCBI Taxonomy" id="838561"/>
    <lineage>
        <taxon>Bacteria</taxon>
        <taxon>Bacillati</taxon>
        <taxon>Mycoplasmatota</taxon>
        <taxon>Mollicutes</taxon>
        <taxon>Entomoplasmatales</taxon>
        <taxon>Spiroplasmataceae</taxon>
        <taxon>Spiroplasma</taxon>
    </lineage>
</organism>
<dbReference type="PATRIC" id="fig|838561.3.peg.932"/>
<dbReference type="Proteomes" id="UP000019260">
    <property type="component" value="Chromosome"/>
</dbReference>
<dbReference type="EMBL" id="CP006720">
    <property type="protein sequence ID" value="AHI58294.1"/>
    <property type="molecule type" value="Genomic_DNA"/>
</dbReference>
<gene>
    <name evidence="2" type="ORF">P344_04860</name>
</gene>
<reference evidence="2 3" key="1">
    <citation type="submission" date="2013-09" db="EMBL/GenBank/DDBJ databases">
        <title>Complete genome sequence of Spiroplasma mirum suckling mouse cataract agent.</title>
        <authorList>
            <person name="Landry C.A."/>
            <person name="Bastian F.O."/>
            <person name="Thune R.L."/>
        </authorList>
    </citation>
    <scope>NUCLEOTIDE SEQUENCE [LARGE SCALE GENOMIC DNA]</scope>
    <source>
        <strain evidence="2 3">SMCA</strain>
    </source>
</reference>
<accession>W0GQ47</accession>
<dbReference type="KEGG" id="smir:SMM_0809"/>